<evidence type="ECO:0000313" key="2">
    <source>
        <dbReference type="Proteomes" id="UP000184225"/>
    </source>
</evidence>
<dbReference type="STRING" id="579105.SAMN04488096_1274"/>
<proteinExistence type="predicted"/>
<dbReference type="RefSeq" id="WP_073153887.1">
    <property type="nucleotide sequence ID" value="NZ_FQYY01000027.1"/>
</dbReference>
<organism evidence="1 2">
    <name type="scientific">Mesonia phycicola</name>
    <dbReference type="NCBI Taxonomy" id="579105"/>
    <lineage>
        <taxon>Bacteria</taxon>
        <taxon>Pseudomonadati</taxon>
        <taxon>Bacteroidota</taxon>
        <taxon>Flavobacteriia</taxon>
        <taxon>Flavobacteriales</taxon>
        <taxon>Flavobacteriaceae</taxon>
        <taxon>Mesonia</taxon>
    </lineage>
</organism>
<sequence>MNIRITYFIIFLILFGCSDHSYQITQDGINRDKPIQDGFDLIEIFVTEFNEEGRPTKYTDGISLFCGPTKGFSGHLGENVYNQTEKSLISKNRMKMDTIMALNGNSLGGEGHDKRIMEYIDSKNLIDSIISENFPFEAQRKIGFFEKSENYKWVFTKDGVADLKFYDYSKNVSDTLPMDLKKNQWYLLNFSNASNIIDKVFFRIKENGEIEQFEYYKVIMGV</sequence>
<name>A0A1M6HWY2_9FLAO</name>
<keyword evidence="2" id="KW-1185">Reference proteome</keyword>
<dbReference type="EMBL" id="FQYY01000027">
    <property type="protein sequence ID" value="SHJ26715.1"/>
    <property type="molecule type" value="Genomic_DNA"/>
</dbReference>
<protein>
    <submittedName>
        <fullName evidence="1">Uncharacterized protein</fullName>
    </submittedName>
</protein>
<gene>
    <name evidence="1" type="ORF">SAMN04488096_1274</name>
</gene>
<dbReference type="OrthoDB" id="1265549at2"/>
<dbReference type="PROSITE" id="PS51257">
    <property type="entry name" value="PROKAR_LIPOPROTEIN"/>
    <property type="match status" value="1"/>
</dbReference>
<dbReference type="AlphaFoldDB" id="A0A1M6HWY2"/>
<dbReference type="Proteomes" id="UP000184225">
    <property type="component" value="Unassembled WGS sequence"/>
</dbReference>
<reference evidence="1 2" key="1">
    <citation type="submission" date="2016-11" db="EMBL/GenBank/DDBJ databases">
        <authorList>
            <person name="Jaros S."/>
            <person name="Januszkiewicz K."/>
            <person name="Wedrychowicz H."/>
        </authorList>
    </citation>
    <scope>NUCLEOTIDE SEQUENCE [LARGE SCALE GENOMIC DNA]</scope>
    <source>
        <strain evidence="1 2">DSM 21425</strain>
    </source>
</reference>
<accession>A0A1M6HWY2</accession>
<evidence type="ECO:0000313" key="1">
    <source>
        <dbReference type="EMBL" id="SHJ26715.1"/>
    </source>
</evidence>